<evidence type="ECO:0000256" key="3">
    <source>
        <dbReference type="ARBA" id="ARBA00023163"/>
    </source>
</evidence>
<dbReference type="InterPro" id="IPR036390">
    <property type="entry name" value="WH_DNA-bd_sf"/>
</dbReference>
<dbReference type="PANTHER" id="PTHR30136">
    <property type="entry name" value="HELIX-TURN-HELIX TRANSCRIPTIONAL REGULATOR, ICLR FAMILY"/>
    <property type="match status" value="1"/>
</dbReference>
<dbReference type="PROSITE" id="PS51078">
    <property type="entry name" value="ICLR_ED"/>
    <property type="match status" value="1"/>
</dbReference>
<dbReference type="Gene3D" id="1.10.10.10">
    <property type="entry name" value="Winged helix-like DNA-binding domain superfamily/Winged helix DNA-binding domain"/>
    <property type="match status" value="1"/>
</dbReference>
<dbReference type="InterPro" id="IPR029016">
    <property type="entry name" value="GAF-like_dom_sf"/>
</dbReference>
<evidence type="ECO:0000259" key="4">
    <source>
        <dbReference type="PROSITE" id="PS51077"/>
    </source>
</evidence>
<dbReference type="PROSITE" id="PS51077">
    <property type="entry name" value="HTH_ICLR"/>
    <property type="match status" value="1"/>
</dbReference>
<accession>A0A4D6HL89</accession>
<sequence length="267" mass="29809">MRETNDEGPRQLETVARACDVIDALEELDGAGVTELADSLDISKSSAYSYLSTLRTKRLVVKDDDDTYRLSLEFLYLGKTIRHRHVLFEHGKQQIDRLAEETGEYVHLMCEQHGLERNIYKVAGENAVGDAYHTTKERKADFLHFTSTGKAVLAYLPDARVEAIIDEYGLVRKTENTITDRDALFKEIQTIRERGYAVNDEEEVAGIRAVGAPIRDTNGAILGAISVSGPTSRLNDDRYHETLPKKVMESANVTEASINMSNASQSL</sequence>
<evidence type="ECO:0000256" key="1">
    <source>
        <dbReference type="ARBA" id="ARBA00023015"/>
    </source>
</evidence>
<gene>
    <name evidence="6" type="ORF">DV706_09650</name>
</gene>
<dbReference type="Gene3D" id="3.30.450.40">
    <property type="match status" value="1"/>
</dbReference>
<organism evidence="6 7">
    <name type="scientific">Natronorubrum bangense</name>
    <dbReference type="NCBI Taxonomy" id="61858"/>
    <lineage>
        <taxon>Archaea</taxon>
        <taxon>Methanobacteriati</taxon>
        <taxon>Methanobacteriota</taxon>
        <taxon>Stenosarchaea group</taxon>
        <taxon>Halobacteria</taxon>
        <taxon>Halobacteriales</taxon>
        <taxon>Natrialbaceae</taxon>
        <taxon>Natronorubrum</taxon>
    </lineage>
</organism>
<protein>
    <submittedName>
        <fullName evidence="6">IclR family transcriptional regulator</fullName>
    </submittedName>
</protein>
<dbReference type="GO" id="GO:0003700">
    <property type="term" value="F:DNA-binding transcription factor activity"/>
    <property type="evidence" value="ECO:0007669"/>
    <property type="project" value="TreeGrafter"/>
</dbReference>
<dbReference type="PANTHER" id="PTHR30136:SF35">
    <property type="entry name" value="HTH-TYPE TRANSCRIPTIONAL REGULATOR RV1719"/>
    <property type="match status" value="1"/>
</dbReference>
<dbReference type="Pfam" id="PF01614">
    <property type="entry name" value="IclR_C"/>
    <property type="match status" value="1"/>
</dbReference>
<dbReference type="InterPro" id="IPR014757">
    <property type="entry name" value="Tscrpt_reg_IclR_C"/>
</dbReference>
<dbReference type="InterPro" id="IPR036388">
    <property type="entry name" value="WH-like_DNA-bd_sf"/>
</dbReference>
<feature type="domain" description="IclR-ED" evidence="5">
    <location>
        <begin position="73"/>
        <end position="260"/>
    </location>
</feature>
<dbReference type="GO" id="GO:0003677">
    <property type="term" value="F:DNA binding"/>
    <property type="evidence" value="ECO:0007669"/>
    <property type="project" value="UniProtKB-KW"/>
</dbReference>
<keyword evidence="3" id="KW-0804">Transcription</keyword>
<dbReference type="KEGG" id="nbg:DV706_09650"/>
<evidence type="ECO:0000313" key="7">
    <source>
        <dbReference type="Proteomes" id="UP000296822"/>
    </source>
</evidence>
<keyword evidence="1" id="KW-0805">Transcription regulation</keyword>
<name>A0A4D6HL89_9EURY</name>
<feature type="domain" description="HTH iclR-type" evidence="4">
    <location>
        <begin position="12"/>
        <end position="72"/>
    </location>
</feature>
<reference evidence="6 7" key="1">
    <citation type="journal article" date="2019" name="Nat. Commun.">
        <title>A new type of DNA phosphorothioation-based antiviral system in archaea.</title>
        <authorList>
            <person name="Xiong L."/>
            <person name="Liu S."/>
            <person name="Chen S."/>
            <person name="Xiao Y."/>
            <person name="Zhu B."/>
            <person name="Gao Y."/>
            <person name="Zhang Y."/>
            <person name="Chen B."/>
            <person name="Luo J."/>
            <person name="Deng Z."/>
            <person name="Chen X."/>
            <person name="Wang L."/>
            <person name="Chen S."/>
        </authorList>
    </citation>
    <scope>NUCLEOTIDE SEQUENCE [LARGE SCALE GENOMIC DNA]</scope>
    <source>
        <strain evidence="6 7">JCM 10635</strain>
    </source>
</reference>
<dbReference type="Pfam" id="PF09339">
    <property type="entry name" value="HTH_IclR"/>
    <property type="match status" value="1"/>
</dbReference>
<dbReference type="RefSeq" id="WP_006064836.1">
    <property type="nucleotide sequence ID" value="NZ_CP031305.1"/>
</dbReference>
<dbReference type="Proteomes" id="UP000296822">
    <property type="component" value="Chromosome"/>
</dbReference>
<dbReference type="EMBL" id="CP031305">
    <property type="protein sequence ID" value="QCC54709.1"/>
    <property type="molecule type" value="Genomic_DNA"/>
</dbReference>
<dbReference type="GO" id="GO:0045892">
    <property type="term" value="P:negative regulation of DNA-templated transcription"/>
    <property type="evidence" value="ECO:0007669"/>
    <property type="project" value="TreeGrafter"/>
</dbReference>
<dbReference type="SMART" id="SM00346">
    <property type="entry name" value="HTH_ICLR"/>
    <property type="match status" value="1"/>
</dbReference>
<dbReference type="InterPro" id="IPR005471">
    <property type="entry name" value="Tscrpt_reg_IclR_N"/>
</dbReference>
<evidence type="ECO:0000313" key="6">
    <source>
        <dbReference type="EMBL" id="QCC54709.1"/>
    </source>
</evidence>
<evidence type="ECO:0000256" key="2">
    <source>
        <dbReference type="ARBA" id="ARBA00023125"/>
    </source>
</evidence>
<keyword evidence="2" id="KW-0238">DNA-binding</keyword>
<dbReference type="InterPro" id="IPR050707">
    <property type="entry name" value="HTH_MetabolicPath_Reg"/>
</dbReference>
<evidence type="ECO:0000259" key="5">
    <source>
        <dbReference type="PROSITE" id="PS51078"/>
    </source>
</evidence>
<dbReference type="GeneID" id="39851517"/>
<proteinExistence type="predicted"/>
<dbReference type="AlphaFoldDB" id="A0A4D6HL89"/>
<dbReference type="SUPFAM" id="SSF46785">
    <property type="entry name" value="Winged helix' DNA-binding domain"/>
    <property type="match status" value="1"/>
</dbReference>
<dbReference type="SUPFAM" id="SSF55781">
    <property type="entry name" value="GAF domain-like"/>
    <property type="match status" value="1"/>
</dbReference>